<name>A0A839UST3_9GAMM</name>
<gene>
    <name evidence="1" type="ORF">FHS30_002733</name>
</gene>
<evidence type="ECO:0000313" key="2">
    <source>
        <dbReference type="Proteomes" id="UP000559987"/>
    </source>
</evidence>
<reference evidence="1 2" key="1">
    <citation type="submission" date="2020-08" db="EMBL/GenBank/DDBJ databases">
        <title>Genomic Encyclopedia of Type Strains, Phase III (KMG-III): the genomes of soil and plant-associated and newly described type strains.</title>
        <authorList>
            <person name="Whitman W."/>
        </authorList>
    </citation>
    <scope>NUCLEOTIDE SEQUENCE [LARGE SCALE GENOMIC DNA]</scope>
    <source>
        <strain evidence="1 2">CECT 8571</strain>
    </source>
</reference>
<proteinExistence type="predicted"/>
<dbReference type="AlphaFoldDB" id="A0A839UST3"/>
<keyword evidence="2" id="KW-1185">Reference proteome</keyword>
<organism evidence="1 2">
    <name type="scientific">Simiduia aestuariiviva</name>
    <dbReference type="NCBI Taxonomy" id="1510459"/>
    <lineage>
        <taxon>Bacteria</taxon>
        <taxon>Pseudomonadati</taxon>
        <taxon>Pseudomonadota</taxon>
        <taxon>Gammaproteobacteria</taxon>
        <taxon>Cellvibrionales</taxon>
        <taxon>Cellvibrionaceae</taxon>
        <taxon>Simiduia</taxon>
    </lineage>
</organism>
<dbReference type="Proteomes" id="UP000559987">
    <property type="component" value="Unassembled WGS sequence"/>
</dbReference>
<accession>A0A839UST3</accession>
<comment type="caution">
    <text evidence="1">The sequence shown here is derived from an EMBL/GenBank/DDBJ whole genome shotgun (WGS) entry which is preliminary data.</text>
</comment>
<protein>
    <submittedName>
        <fullName evidence="1">Uncharacterized protein</fullName>
    </submittedName>
</protein>
<sequence>MCLLEAVIAENKVWNLATTGRKSAVRHRNEVYKQEAYFLLPVKV</sequence>
<dbReference type="EMBL" id="JACHXZ010000004">
    <property type="protein sequence ID" value="MBB3169520.1"/>
    <property type="molecule type" value="Genomic_DNA"/>
</dbReference>
<evidence type="ECO:0000313" key="1">
    <source>
        <dbReference type="EMBL" id="MBB3169520.1"/>
    </source>
</evidence>